<dbReference type="EMBL" id="BTRK01000004">
    <property type="protein sequence ID" value="GMR46454.1"/>
    <property type="molecule type" value="Genomic_DNA"/>
</dbReference>
<accession>A0AAN5HZH6</accession>
<evidence type="ECO:0000256" key="1">
    <source>
        <dbReference type="SAM" id="SignalP"/>
    </source>
</evidence>
<name>A0AAN5HZH6_9BILA</name>
<dbReference type="PANTHER" id="PTHR46705:SF14">
    <property type="entry name" value="DOMAIN OF UNKNOWN FUNCTION DB DOMAIN-CONTAINING PROTEIN"/>
    <property type="match status" value="1"/>
</dbReference>
<dbReference type="Pfam" id="PF01682">
    <property type="entry name" value="DB"/>
    <property type="match status" value="1"/>
</dbReference>
<organism evidence="3 4">
    <name type="scientific">Pristionchus mayeri</name>
    <dbReference type="NCBI Taxonomy" id="1317129"/>
    <lineage>
        <taxon>Eukaryota</taxon>
        <taxon>Metazoa</taxon>
        <taxon>Ecdysozoa</taxon>
        <taxon>Nematoda</taxon>
        <taxon>Chromadorea</taxon>
        <taxon>Rhabditida</taxon>
        <taxon>Rhabditina</taxon>
        <taxon>Diplogasteromorpha</taxon>
        <taxon>Diplogasteroidea</taxon>
        <taxon>Neodiplogasteridae</taxon>
        <taxon>Pristionchus</taxon>
    </lineage>
</organism>
<dbReference type="PANTHER" id="PTHR46705">
    <property type="entry name" value="PROTEIN CBG09805"/>
    <property type="match status" value="1"/>
</dbReference>
<keyword evidence="1" id="KW-0732">Signal</keyword>
<feature type="chain" id="PRO_5043047984" description="Domain of unknown function DB domain-containing protein" evidence="1">
    <location>
        <begin position="21"/>
        <end position="207"/>
    </location>
</feature>
<feature type="non-terminal residue" evidence="3">
    <location>
        <position position="1"/>
    </location>
</feature>
<reference evidence="4" key="1">
    <citation type="submission" date="2022-10" db="EMBL/GenBank/DDBJ databases">
        <title>Genome assembly of Pristionchus species.</title>
        <authorList>
            <person name="Yoshida K."/>
            <person name="Sommer R.J."/>
        </authorList>
    </citation>
    <scope>NUCLEOTIDE SEQUENCE [LARGE SCALE GENOMIC DNA]</scope>
    <source>
        <strain evidence="4">RS5460</strain>
    </source>
</reference>
<dbReference type="Proteomes" id="UP001328107">
    <property type="component" value="Unassembled WGS sequence"/>
</dbReference>
<keyword evidence="4" id="KW-1185">Reference proteome</keyword>
<gene>
    <name evidence="3" type="ORF">PMAYCL1PPCAC_16649</name>
</gene>
<dbReference type="AlphaFoldDB" id="A0AAN5HZH6"/>
<comment type="caution">
    <text evidence="3">The sequence shown here is derived from an EMBL/GenBank/DDBJ whole genome shotgun (WGS) entry which is preliminary data.</text>
</comment>
<dbReference type="InterPro" id="IPR002602">
    <property type="entry name" value="DB"/>
</dbReference>
<feature type="domain" description="Domain of unknown function DB" evidence="2">
    <location>
        <begin position="87"/>
        <end position="189"/>
    </location>
</feature>
<proteinExistence type="predicted"/>
<evidence type="ECO:0000259" key="2">
    <source>
        <dbReference type="Pfam" id="PF01682"/>
    </source>
</evidence>
<evidence type="ECO:0000313" key="3">
    <source>
        <dbReference type="EMBL" id="GMR46454.1"/>
    </source>
</evidence>
<feature type="signal peptide" evidence="1">
    <location>
        <begin position="1"/>
        <end position="20"/>
    </location>
</feature>
<sequence length="207" mass="22727">VPKMHKQLLILALLVAIVNACSKSSGGCGCGCGGGCRAKARGVLKLEGDDAIEEDFGQIYGLRLWEKRIADIPMQQATDPNYLFVACCAERGLPVACQEQCNHRNYTGELLQSMLVGTHACKLDSLADMHFCAAQGRDHSICCAQRGVNSVAAGDKCLVFCNQIPDRYTKIDYSYSSCFSKFEDMKTCFYDNVKSKAKSFFYEGPDN</sequence>
<protein>
    <recommendedName>
        <fullName evidence="2">Domain of unknown function DB domain-containing protein</fullName>
    </recommendedName>
</protein>
<evidence type="ECO:0000313" key="4">
    <source>
        <dbReference type="Proteomes" id="UP001328107"/>
    </source>
</evidence>